<comment type="subcellular location">
    <subcellularLocation>
        <location evidence="1">Nucleus</location>
    </subcellularLocation>
</comment>
<dbReference type="InterPro" id="IPR055549">
    <property type="entry name" value="DUF7125"/>
</dbReference>
<comment type="caution">
    <text evidence="4">The sequence shown here is derived from an EMBL/GenBank/DDBJ whole genome shotgun (WGS) entry which is preliminary data.</text>
</comment>
<dbReference type="PANTHER" id="PTHR46457">
    <property type="entry name" value="DNA REPAIR PROTEIN RAD51 HOMOLOG 4"/>
    <property type="match status" value="1"/>
</dbReference>
<protein>
    <submittedName>
        <fullName evidence="4">Uncharacterized protein</fullName>
    </submittedName>
</protein>
<feature type="region of interest" description="Disordered" evidence="3">
    <location>
        <begin position="141"/>
        <end position="187"/>
    </location>
</feature>
<evidence type="ECO:0000256" key="3">
    <source>
        <dbReference type="SAM" id="MobiDB-lite"/>
    </source>
</evidence>
<evidence type="ECO:0000313" key="4">
    <source>
        <dbReference type="EMBL" id="KAK5110082.1"/>
    </source>
</evidence>
<accession>A0AAN7TK17</accession>
<feature type="compositionally biased region" description="Polar residues" evidence="3">
    <location>
        <begin position="144"/>
        <end position="172"/>
    </location>
</feature>
<evidence type="ECO:0000256" key="2">
    <source>
        <dbReference type="ARBA" id="ARBA00023242"/>
    </source>
</evidence>
<dbReference type="GO" id="GO:0033063">
    <property type="term" value="C:Rad51B-Rad51C-Rad51D-XRCC2 complex"/>
    <property type="evidence" value="ECO:0007669"/>
    <property type="project" value="TreeGrafter"/>
</dbReference>
<proteinExistence type="predicted"/>
<dbReference type="GO" id="GO:0000724">
    <property type="term" value="P:double-strand break repair via homologous recombination"/>
    <property type="evidence" value="ECO:0007669"/>
    <property type="project" value="TreeGrafter"/>
</dbReference>
<dbReference type="GO" id="GO:0003697">
    <property type="term" value="F:single-stranded DNA binding"/>
    <property type="evidence" value="ECO:0007669"/>
    <property type="project" value="TreeGrafter"/>
</dbReference>
<dbReference type="GO" id="GO:0005657">
    <property type="term" value="C:replication fork"/>
    <property type="evidence" value="ECO:0007669"/>
    <property type="project" value="TreeGrafter"/>
</dbReference>
<dbReference type="GO" id="GO:0042148">
    <property type="term" value="P:DNA strand invasion"/>
    <property type="evidence" value="ECO:0007669"/>
    <property type="project" value="TreeGrafter"/>
</dbReference>
<dbReference type="Gene3D" id="3.40.50.300">
    <property type="entry name" value="P-loop containing nucleotide triphosphate hydrolases"/>
    <property type="match status" value="1"/>
</dbReference>
<dbReference type="GO" id="GO:0005815">
    <property type="term" value="C:microtubule organizing center"/>
    <property type="evidence" value="ECO:0007669"/>
    <property type="project" value="TreeGrafter"/>
</dbReference>
<dbReference type="PANTHER" id="PTHR46457:SF1">
    <property type="entry name" value="DNA REPAIR PROTEIN RAD51 HOMOLOG 4"/>
    <property type="match status" value="1"/>
</dbReference>
<keyword evidence="2" id="KW-0539">Nucleus</keyword>
<dbReference type="SUPFAM" id="SSF52540">
    <property type="entry name" value="P-loop containing nucleoside triphosphate hydrolases"/>
    <property type="match status" value="1"/>
</dbReference>
<gene>
    <name evidence="4" type="ORF">LTR62_006327</name>
</gene>
<evidence type="ECO:0000256" key="1">
    <source>
        <dbReference type="ARBA" id="ARBA00004123"/>
    </source>
</evidence>
<dbReference type="EMBL" id="JAVRRL010000054">
    <property type="protein sequence ID" value="KAK5110082.1"/>
    <property type="molecule type" value="Genomic_DNA"/>
</dbReference>
<dbReference type="InterPro" id="IPR027417">
    <property type="entry name" value="P-loop_NTPase"/>
</dbReference>
<dbReference type="AlphaFoldDB" id="A0AAN7TK17"/>
<dbReference type="GO" id="GO:0008094">
    <property type="term" value="F:ATP-dependent activity, acting on DNA"/>
    <property type="evidence" value="ECO:0007669"/>
    <property type="project" value="TreeGrafter"/>
</dbReference>
<organism evidence="4 5">
    <name type="scientific">Meristemomyces frigidus</name>
    <dbReference type="NCBI Taxonomy" id="1508187"/>
    <lineage>
        <taxon>Eukaryota</taxon>
        <taxon>Fungi</taxon>
        <taxon>Dikarya</taxon>
        <taxon>Ascomycota</taxon>
        <taxon>Pezizomycotina</taxon>
        <taxon>Dothideomycetes</taxon>
        <taxon>Dothideomycetidae</taxon>
        <taxon>Mycosphaerellales</taxon>
        <taxon>Teratosphaeriaceae</taxon>
        <taxon>Meristemomyces</taxon>
    </lineage>
</organism>
<dbReference type="GO" id="GO:0000400">
    <property type="term" value="F:four-way junction DNA binding"/>
    <property type="evidence" value="ECO:0007669"/>
    <property type="project" value="TreeGrafter"/>
</dbReference>
<dbReference type="GO" id="GO:0000723">
    <property type="term" value="P:telomere maintenance"/>
    <property type="evidence" value="ECO:0007669"/>
    <property type="project" value="TreeGrafter"/>
</dbReference>
<dbReference type="Proteomes" id="UP001310890">
    <property type="component" value="Unassembled WGS sequence"/>
</dbReference>
<name>A0AAN7TK17_9PEZI</name>
<dbReference type="InterPro" id="IPR051988">
    <property type="entry name" value="HRR_RAD51_Paralog"/>
</dbReference>
<reference evidence="4" key="1">
    <citation type="submission" date="2023-08" db="EMBL/GenBank/DDBJ databases">
        <title>Black Yeasts Isolated from many extreme environments.</title>
        <authorList>
            <person name="Coleine C."/>
            <person name="Stajich J.E."/>
            <person name="Selbmann L."/>
        </authorList>
    </citation>
    <scope>NUCLEOTIDE SEQUENCE</scope>
    <source>
        <strain evidence="4">CCFEE 5401</strain>
    </source>
</reference>
<sequence length="350" mass="37706">MAAEPLLASSLWQPNETATNISANEPTQLATGLHTLDQALNGGLQYGSLTCISSEPDSDTDVLIHQILISHLLSNATATATIIDSTLSLNLRKLHRCLVKALQQRDEADKPAMNVLSRLKIMKVFDLVGLTESITEVREALENSMDSPQSFSRPSSAPQGTINHSQNEQDSILDQPPAAAPPKQLHPSENTAGLLVINNLSDLTKPLQKSNHIQSQALLTSLLRSLRYTTKRHNLCTLLLNSTITTIGYTPQTKPPEETPSIFSSSGLRLALGRTLGYGLDMHLLIHLVPGSVEGARGVYRGGSSSTSGKERVGTGEMGNIVEILQDRWGVRQGRWVGFVVGGDEGLVGL</sequence>
<dbReference type="Pfam" id="PF23442">
    <property type="entry name" value="DUF7125"/>
    <property type="match status" value="1"/>
</dbReference>
<evidence type="ECO:0000313" key="5">
    <source>
        <dbReference type="Proteomes" id="UP001310890"/>
    </source>
</evidence>
<dbReference type="GO" id="GO:0007131">
    <property type="term" value="P:reciprocal meiotic recombination"/>
    <property type="evidence" value="ECO:0007669"/>
    <property type="project" value="TreeGrafter"/>
</dbReference>